<keyword evidence="3" id="KW-1185">Reference proteome</keyword>
<dbReference type="EMBL" id="VIFM01000056">
    <property type="protein sequence ID" value="TQF14899.1"/>
    <property type="molecule type" value="Genomic_DNA"/>
</dbReference>
<comment type="caution">
    <text evidence="2">The sequence shown here is derived from an EMBL/GenBank/DDBJ whole genome shotgun (WGS) entry which is preliminary data.</text>
</comment>
<accession>A0A540X0W3</accession>
<gene>
    <name evidence="2" type="ORF">FJV41_16465</name>
</gene>
<dbReference type="AlphaFoldDB" id="A0A540X0W3"/>
<organism evidence="2 3">
    <name type="scientific">Myxococcus llanfairpwllgwyngyllgogerychwyrndrobwllllantysiliogogogochensis</name>
    <dbReference type="NCBI Taxonomy" id="2590453"/>
    <lineage>
        <taxon>Bacteria</taxon>
        <taxon>Pseudomonadati</taxon>
        <taxon>Myxococcota</taxon>
        <taxon>Myxococcia</taxon>
        <taxon>Myxococcales</taxon>
        <taxon>Cystobacterineae</taxon>
        <taxon>Myxococcaceae</taxon>
        <taxon>Myxococcus</taxon>
    </lineage>
</organism>
<evidence type="ECO:0000256" key="1">
    <source>
        <dbReference type="SAM" id="MobiDB-lite"/>
    </source>
</evidence>
<dbReference type="OrthoDB" id="5382810at2"/>
<evidence type="ECO:0000313" key="2">
    <source>
        <dbReference type="EMBL" id="TQF14899.1"/>
    </source>
</evidence>
<reference evidence="2 3" key="1">
    <citation type="submission" date="2019-06" db="EMBL/GenBank/DDBJ databases">
        <authorList>
            <person name="Livingstone P."/>
            <person name="Whitworth D."/>
        </authorList>
    </citation>
    <scope>NUCLEOTIDE SEQUENCE [LARGE SCALE GENOMIC DNA]</scope>
    <source>
        <strain evidence="2 3">AM401</strain>
    </source>
</reference>
<evidence type="ECO:0000313" key="3">
    <source>
        <dbReference type="Proteomes" id="UP000315369"/>
    </source>
</evidence>
<protein>
    <submittedName>
        <fullName evidence="2">Uncharacterized protein</fullName>
    </submittedName>
</protein>
<dbReference type="RefSeq" id="WP_141643442.1">
    <property type="nucleotide sequence ID" value="NZ_VIFM01000056.1"/>
</dbReference>
<dbReference type="Proteomes" id="UP000315369">
    <property type="component" value="Unassembled WGS sequence"/>
</dbReference>
<feature type="region of interest" description="Disordered" evidence="1">
    <location>
        <begin position="38"/>
        <end position="100"/>
    </location>
</feature>
<feature type="compositionally biased region" description="Basic and acidic residues" evidence="1">
    <location>
        <begin position="91"/>
        <end position="100"/>
    </location>
</feature>
<name>A0A540X0W3_9BACT</name>
<feature type="compositionally biased region" description="Polar residues" evidence="1">
    <location>
        <begin position="58"/>
        <end position="67"/>
    </location>
</feature>
<sequence>MNGHPPESAKPKPPRRWRMMGPGLALLVLGGTGLYGLVTLKGADTPSTPPPPADTASQAHKPTSSPQPTAALPRRPGAPAPTPSEAAPATDEARVAKEQREAARVSAREYRAGRFNAFFRKEVFVEELTREGGARIIGLRNELADPTALQQLPAGAQFLETKPEPVLERMAMIDLLFELAPQEPTAREAMTSLALTPIDSALPDSVKKGLVGEKYDLLFRLAQVDRQLAVDTYSKLENPRLKNLLREALVAGLAESGASPDEVQRMTAHL</sequence>
<proteinExistence type="predicted"/>